<evidence type="ECO:0000256" key="9">
    <source>
        <dbReference type="ARBA" id="ARBA00023125"/>
    </source>
</evidence>
<evidence type="ECO:0000256" key="12">
    <source>
        <dbReference type="PROSITE-ProRule" id="PRU00042"/>
    </source>
</evidence>
<proteinExistence type="inferred from homology"/>
<evidence type="ECO:0000256" key="11">
    <source>
        <dbReference type="ARBA" id="ARBA00023242"/>
    </source>
</evidence>
<keyword evidence="6 12" id="KW-0863">Zinc-finger</keyword>
<keyword evidence="4" id="KW-0479">Metal-binding</keyword>
<evidence type="ECO:0000256" key="3">
    <source>
        <dbReference type="ARBA" id="ARBA00006991"/>
    </source>
</evidence>
<dbReference type="AlphaFoldDB" id="A0A8D2JB95"/>
<dbReference type="PROSITE" id="PS00028">
    <property type="entry name" value="ZINC_FINGER_C2H2_1"/>
    <property type="match status" value="4"/>
</dbReference>
<dbReference type="Proteomes" id="UP000694545">
    <property type="component" value="Unplaced"/>
</dbReference>
<dbReference type="FunFam" id="3.30.160.60:FF:001270">
    <property type="entry name" value="zinc finger protein 583 isoform X1"/>
    <property type="match status" value="1"/>
</dbReference>
<protein>
    <recommendedName>
        <fullName evidence="14">C2H2-type domain-containing protein</fullName>
    </recommendedName>
</protein>
<comment type="function">
    <text evidence="1">May be involved in transcriptional regulation.</text>
</comment>
<keyword evidence="5" id="KW-0677">Repeat</keyword>
<name>A0A8D2JB95_VARKO</name>
<dbReference type="SMART" id="SM00355">
    <property type="entry name" value="ZnF_C2H2"/>
    <property type="match status" value="4"/>
</dbReference>
<keyword evidence="11" id="KW-0539">Nucleus</keyword>
<organism evidence="15 16">
    <name type="scientific">Varanus komodoensis</name>
    <name type="common">Komodo dragon</name>
    <dbReference type="NCBI Taxonomy" id="61221"/>
    <lineage>
        <taxon>Eukaryota</taxon>
        <taxon>Metazoa</taxon>
        <taxon>Chordata</taxon>
        <taxon>Craniata</taxon>
        <taxon>Vertebrata</taxon>
        <taxon>Euteleostomi</taxon>
        <taxon>Lepidosauria</taxon>
        <taxon>Squamata</taxon>
        <taxon>Bifurcata</taxon>
        <taxon>Unidentata</taxon>
        <taxon>Episquamata</taxon>
        <taxon>Toxicofera</taxon>
        <taxon>Anguimorpha</taxon>
        <taxon>Paleoanguimorpha</taxon>
        <taxon>Varanoidea</taxon>
        <taxon>Varanidae</taxon>
        <taxon>Varanus</taxon>
    </lineage>
</organism>
<dbReference type="FunFam" id="3.30.160.60:FF:000292">
    <property type="entry name" value="zinc finger protein 619"/>
    <property type="match status" value="1"/>
</dbReference>
<evidence type="ECO:0000256" key="6">
    <source>
        <dbReference type="ARBA" id="ARBA00022771"/>
    </source>
</evidence>
<evidence type="ECO:0000256" key="8">
    <source>
        <dbReference type="ARBA" id="ARBA00023015"/>
    </source>
</evidence>
<dbReference type="GO" id="GO:0005634">
    <property type="term" value="C:nucleus"/>
    <property type="evidence" value="ECO:0007669"/>
    <property type="project" value="UniProtKB-SubCell"/>
</dbReference>
<keyword evidence="16" id="KW-1185">Reference proteome</keyword>
<evidence type="ECO:0000313" key="15">
    <source>
        <dbReference type="Ensembl" id="ENSVKKP00000009334.1"/>
    </source>
</evidence>
<keyword evidence="9" id="KW-0238">DNA-binding</keyword>
<feature type="domain" description="C2H2-type" evidence="14">
    <location>
        <begin position="452"/>
        <end position="479"/>
    </location>
</feature>
<dbReference type="GO" id="GO:0008270">
    <property type="term" value="F:zinc ion binding"/>
    <property type="evidence" value="ECO:0007669"/>
    <property type="project" value="UniProtKB-KW"/>
</dbReference>
<dbReference type="InterPro" id="IPR013087">
    <property type="entry name" value="Znf_C2H2_type"/>
</dbReference>
<dbReference type="Ensembl" id="ENSVKKT00000009568.1">
    <property type="protein sequence ID" value="ENSVKKP00000009334.1"/>
    <property type="gene ID" value="ENSVKKG00000006616.1"/>
</dbReference>
<evidence type="ECO:0000256" key="2">
    <source>
        <dbReference type="ARBA" id="ARBA00004123"/>
    </source>
</evidence>
<evidence type="ECO:0000313" key="16">
    <source>
        <dbReference type="Proteomes" id="UP000694545"/>
    </source>
</evidence>
<comment type="similarity">
    <text evidence="3">Belongs to the krueppel C2H2-type zinc-finger protein family.</text>
</comment>
<dbReference type="FunFam" id="3.30.160.60:FF:002343">
    <property type="entry name" value="Zinc finger protein 33A"/>
    <property type="match status" value="1"/>
</dbReference>
<dbReference type="InterPro" id="IPR050331">
    <property type="entry name" value="Zinc_finger"/>
</dbReference>
<feature type="domain" description="C2H2-type" evidence="14">
    <location>
        <begin position="396"/>
        <end position="423"/>
    </location>
</feature>
<reference evidence="15" key="2">
    <citation type="submission" date="2025-09" db="UniProtKB">
        <authorList>
            <consortium name="Ensembl"/>
        </authorList>
    </citation>
    <scope>IDENTIFICATION</scope>
</reference>
<dbReference type="Pfam" id="PF00096">
    <property type="entry name" value="zf-C2H2"/>
    <property type="match status" value="4"/>
</dbReference>
<feature type="domain" description="C2H2-type" evidence="14">
    <location>
        <begin position="368"/>
        <end position="395"/>
    </location>
</feature>
<feature type="domain" description="C2H2-type" evidence="14">
    <location>
        <begin position="424"/>
        <end position="451"/>
    </location>
</feature>
<dbReference type="InterPro" id="IPR036236">
    <property type="entry name" value="Znf_C2H2_sf"/>
</dbReference>
<comment type="subcellular location">
    <subcellularLocation>
        <location evidence="2">Nucleus</location>
    </subcellularLocation>
</comment>
<evidence type="ECO:0000256" key="1">
    <source>
        <dbReference type="ARBA" id="ARBA00003767"/>
    </source>
</evidence>
<evidence type="ECO:0000256" key="5">
    <source>
        <dbReference type="ARBA" id="ARBA00022737"/>
    </source>
</evidence>
<dbReference type="PANTHER" id="PTHR16515:SF66">
    <property type="entry name" value="C2H2-TYPE DOMAIN-CONTAINING PROTEIN"/>
    <property type="match status" value="1"/>
</dbReference>
<dbReference type="FunFam" id="3.30.160.60:FF:001684">
    <property type="entry name" value="zinc finger protein 33B-like"/>
    <property type="match status" value="1"/>
</dbReference>
<keyword evidence="7" id="KW-0862">Zinc</keyword>
<keyword evidence="8" id="KW-0805">Transcription regulation</keyword>
<feature type="region of interest" description="Disordered" evidence="13">
    <location>
        <begin position="337"/>
        <end position="365"/>
    </location>
</feature>
<dbReference type="GO" id="GO:0010468">
    <property type="term" value="P:regulation of gene expression"/>
    <property type="evidence" value="ECO:0007669"/>
    <property type="project" value="TreeGrafter"/>
</dbReference>
<keyword evidence="10" id="KW-0804">Transcription</keyword>
<evidence type="ECO:0000256" key="7">
    <source>
        <dbReference type="ARBA" id="ARBA00022833"/>
    </source>
</evidence>
<dbReference type="SUPFAM" id="SSF57667">
    <property type="entry name" value="beta-beta-alpha zinc fingers"/>
    <property type="match status" value="2"/>
</dbReference>
<dbReference type="GO" id="GO:0003677">
    <property type="term" value="F:DNA binding"/>
    <property type="evidence" value="ECO:0007669"/>
    <property type="project" value="UniProtKB-KW"/>
</dbReference>
<accession>A0A8D2JB95</accession>
<evidence type="ECO:0000259" key="14">
    <source>
        <dbReference type="PROSITE" id="PS50157"/>
    </source>
</evidence>
<evidence type="ECO:0000256" key="13">
    <source>
        <dbReference type="SAM" id="MobiDB-lite"/>
    </source>
</evidence>
<dbReference type="PROSITE" id="PS50157">
    <property type="entry name" value="ZINC_FINGER_C2H2_2"/>
    <property type="match status" value="4"/>
</dbReference>
<sequence length="487" mass="51912">MQLAPGRGNRWASLVTCSLRRAGHVGILCPQSSFSPMIPRNMAPLNLCGEPVSPPQNRRRLNAPVSTRPPLLGQAPLPWLRCACSDGHQLARSWAGPRQSRCPRAAVEPEAEGVTTGLSACRARQSLPPVVADQVLAPSPCPGVFVGKGGSVGQIPRPSQADRRQVAAEVSCVCAGLPCPGWRSRGVCEASSRHSELLLVPPLPQPAPAPPPEGGPAGGVLLAPHHRPPISLPTYAVSLKHGARVTRDSLLSRAGKGWLAIAERERRAADEAKPLGPFGVPAWGPEDAAPLCAAQNPAVADQQRPAHPRGGTAGELGPYEGEYQTLIIATVQTGIDTGKKRNPRRACGKNFSPGSGGLKSRNAGGKAHKCSVCGKFFLSGSKLIIHQRTHTGEKPYECSACGKTFRSSSVLYRHQRTHTGEKPHKCPVCERRFSSNSNLSRHQRIHTGEKPFECSDCGKSFIQRANLNKHHRIHTSDGKSEGGFGTN</sequence>
<dbReference type="PANTHER" id="PTHR16515">
    <property type="entry name" value="PR DOMAIN ZINC FINGER PROTEIN"/>
    <property type="match status" value="1"/>
</dbReference>
<dbReference type="Gene3D" id="3.30.160.60">
    <property type="entry name" value="Classic Zinc Finger"/>
    <property type="match status" value="4"/>
</dbReference>
<reference evidence="15" key="1">
    <citation type="submission" date="2025-08" db="UniProtKB">
        <authorList>
            <consortium name="Ensembl"/>
        </authorList>
    </citation>
    <scope>IDENTIFICATION</scope>
</reference>
<evidence type="ECO:0000256" key="10">
    <source>
        <dbReference type="ARBA" id="ARBA00023163"/>
    </source>
</evidence>
<evidence type="ECO:0000256" key="4">
    <source>
        <dbReference type="ARBA" id="ARBA00022723"/>
    </source>
</evidence>